<evidence type="ECO:0000256" key="8">
    <source>
        <dbReference type="HAMAP-Rule" id="MF_00394"/>
    </source>
</evidence>
<feature type="active site" description="Proton acceptor" evidence="8">
    <location>
        <position position="191"/>
    </location>
</feature>
<dbReference type="PANTHER" id="PTHR11728:SF1">
    <property type="entry name" value="GLYCEROL-3-PHOSPHATE DEHYDROGENASE [NAD(+)] 2, CHLOROPLASTIC"/>
    <property type="match status" value="1"/>
</dbReference>
<evidence type="ECO:0000256" key="1">
    <source>
        <dbReference type="ARBA" id="ARBA00011009"/>
    </source>
</evidence>
<sequence>MTKVAVFGNGSWGTAFAMVLADAGCEVALWGRRAELAETINSTRVNPDYLSGVRLPDAVRATADPAEAARDAEFTVLAVPSQTLRANLAHWRPLLPADTVLVSLMKGIELGTAKRMSEVIAEVADAPDDRIAVLSGPNLAREIADRQPAASVVACRDEEVARRLQAACHTPYFRPYTNTDVVGCELGGAVKNVIGLAVGIADGMGLGDNAKASLITRGLAETSRLGAALGADPATFAGLAGMGDLVATCSSPLSRNHTFGTNLGRGMTLEETIAVTRQTAEGVKSCQSVLDLAGRHGVEMPITETVVNIVHLGKPPLVALKELMSRSAKAEGA</sequence>
<comment type="caution">
    <text evidence="8">Lacks conserved residue(s) required for the propagation of feature annotation.</text>
</comment>
<dbReference type="RefSeq" id="WP_182856552.1">
    <property type="nucleotide sequence ID" value="NZ_WMLF01000251.1"/>
</dbReference>
<evidence type="ECO:0000256" key="6">
    <source>
        <dbReference type="ARBA" id="ARBA00023209"/>
    </source>
</evidence>
<dbReference type="InterPro" id="IPR036291">
    <property type="entry name" value="NAD(P)-bd_dom_sf"/>
</dbReference>
<comment type="function">
    <text evidence="8">Catalyzes the reduction of the glycolytic intermediate dihydroxyacetone phosphate (DHAP) to sn-glycerol 3-phosphate (G3P), the key precursor for phospholipid synthesis.</text>
</comment>
<dbReference type="InterPro" id="IPR011128">
    <property type="entry name" value="G3P_DH_NAD-dep_N"/>
</dbReference>
<feature type="domain" description="Glycerol-3-phosphate dehydrogenase NAD-dependent C-terminal" evidence="12">
    <location>
        <begin position="180"/>
        <end position="319"/>
    </location>
</feature>
<dbReference type="InterPro" id="IPR006168">
    <property type="entry name" value="G3P_DH_NAD-dep"/>
</dbReference>
<keyword evidence="3 8" id="KW-0560">Oxidoreductase</keyword>
<evidence type="ECO:0000259" key="11">
    <source>
        <dbReference type="Pfam" id="PF01210"/>
    </source>
</evidence>
<feature type="binding site" evidence="8">
    <location>
        <position position="255"/>
    </location>
    <ligand>
        <name>NADPH</name>
        <dbReference type="ChEBI" id="CHEBI:57783"/>
    </ligand>
</feature>
<dbReference type="SUPFAM" id="SSF48179">
    <property type="entry name" value="6-phosphogluconate dehydrogenase C-terminal domain-like"/>
    <property type="match status" value="1"/>
</dbReference>
<keyword evidence="14" id="KW-1185">Reference proteome</keyword>
<evidence type="ECO:0000256" key="5">
    <source>
        <dbReference type="ARBA" id="ARBA00023098"/>
    </source>
</evidence>
<dbReference type="InterPro" id="IPR008927">
    <property type="entry name" value="6-PGluconate_DH-like_C_sf"/>
</dbReference>
<dbReference type="PANTHER" id="PTHR11728">
    <property type="entry name" value="GLYCEROL-3-PHOSPHATE DEHYDROGENASE"/>
    <property type="match status" value="1"/>
</dbReference>
<name>A0ABR6EIQ5_9ACTN</name>
<feature type="binding site" evidence="8">
    <location>
        <position position="254"/>
    </location>
    <ligand>
        <name>sn-glycerol 3-phosphate</name>
        <dbReference type="ChEBI" id="CHEBI:57597"/>
    </ligand>
</feature>
<feature type="domain" description="Glycerol-3-phosphate dehydrogenase NAD-dependent N-terminal" evidence="11">
    <location>
        <begin position="3"/>
        <end position="160"/>
    </location>
</feature>
<feature type="binding site" evidence="8">
    <location>
        <position position="136"/>
    </location>
    <ligand>
        <name>sn-glycerol 3-phosphate</name>
        <dbReference type="ChEBI" id="CHEBI:57597"/>
    </ligand>
</feature>
<evidence type="ECO:0000256" key="3">
    <source>
        <dbReference type="ARBA" id="ARBA00023002"/>
    </source>
</evidence>
<dbReference type="NCBIfam" id="NF000940">
    <property type="entry name" value="PRK00094.1-2"/>
    <property type="match status" value="1"/>
</dbReference>
<dbReference type="EC" id="1.1.1.94" evidence="8"/>
<feature type="binding site" evidence="8">
    <location>
        <position position="191"/>
    </location>
    <ligand>
        <name>sn-glycerol 3-phosphate</name>
        <dbReference type="ChEBI" id="CHEBI:57597"/>
    </ligand>
</feature>
<evidence type="ECO:0000313" key="14">
    <source>
        <dbReference type="Proteomes" id="UP000766698"/>
    </source>
</evidence>
<evidence type="ECO:0000259" key="12">
    <source>
        <dbReference type="Pfam" id="PF07479"/>
    </source>
</evidence>
<feature type="binding site" evidence="8">
    <location>
        <position position="244"/>
    </location>
    <ligand>
        <name>sn-glycerol 3-phosphate</name>
        <dbReference type="ChEBI" id="CHEBI:57597"/>
    </ligand>
</feature>
<keyword evidence="6 8" id="KW-0594">Phospholipid biosynthesis</keyword>
<reference evidence="14" key="1">
    <citation type="journal article" date="2020" name="Syst. Appl. Microbiol.">
        <title>Streptomyces alkaliterrae sp. nov., isolated from an alkaline soil, and emended descriptions of Streptomyces alkaliphilus, Streptomyces calidiresistens and Streptomyces durbertensis.</title>
        <authorList>
            <person name="Swiecimska M."/>
            <person name="Golinska P."/>
            <person name="Nouioui I."/>
            <person name="Wypij M."/>
            <person name="Rai M."/>
            <person name="Sangal V."/>
            <person name="Goodfellow M."/>
        </authorList>
    </citation>
    <scope>NUCLEOTIDE SEQUENCE [LARGE SCALE GENOMIC DNA]</scope>
    <source>
        <strain evidence="14">DSM 104538</strain>
    </source>
</reference>
<evidence type="ECO:0000256" key="2">
    <source>
        <dbReference type="ARBA" id="ARBA00022516"/>
    </source>
</evidence>
<protein>
    <recommendedName>
        <fullName evidence="8">Glycerol-3-phosphate dehydrogenase [NAD(P)+]</fullName>
        <ecNumber evidence="8">1.1.1.94</ecNumber>
    </recommendedName>
    <alternativeName>
        <fullName evidence="8">NAD(P)(+)-dependent glycerol-3-phosphate dehydrogenase</fullName>
    </alternativeName>
    <alternativeName>
        <fullName evidence="8">NAD(P)H-dependent dihydroxyacetone-phosphate reductase</fullName>
    </alternativeName>
</protein>
<dbReference type="EMBL" id="WMLF01000251">
    <property type="protein sequence ID" value="MBB1245229.1"/>
    <property type="molecule type" value="Genomic_DNA"/>
</dbReference>
<feature type="binding site" evidence="8">
    <location>
        <position position="281"/>
    </location>
    <ligand>
        <name>NADPH</name>
        <dbReference type="ChEBI" id="CHEBI:57783"/>
    </ligand>
</feature>
<dbReference type="Gene3D" id="3.40.50.720">
    <property type="entry name" value="NAD(P)-binding Rossmann-like Domain"/>
    <property type="match status" value="1"/>
</dbReference>
<feature type="binding site" evidence="8">
    <location>
        <position position="32"/>
    </location>
    <ligand>
        <name>NADPH</name>
        <dbReference type="ChEBI" id="CHEBI:57783"/>
    </ligand>
</feature>
<evidence type="ECO:0000313" key="13">
    <source>
        <dbReference type="EMBL" id="MBB1245229.1"/>
    </source>
</evidence>
<dbReference type="PROSITE" id="PS00957">
    <property type="entry name" value="NAD_G3PDH"/>
    <property type="match status" value="1"/>
</dbReference>
<evidence type="ECO:0000256" key="4">
    <source>
        <dbReference type="ARBA" id="ARBA00023027"/>
    </source>
</evidence>
<feature type="binding site" evidence="8">
    <location>
        <position position="11"/>
    </location>
    <ligand>
        <name>NADPH</name>
        <dbReference type="ChEBI" id="CHEBI:57783"/>
    </ligand>
</feature>
<organism evidence="13 14">
    <name type="scientific">Streptomyces durbertensis</name>
    <dbReference type="NCBI Taxonomy" id="2448886"/>
    <lineage>
        <taxon>Bacteria</taxon>
        <taxon>Bacillati</taxon>
        <taxon>Actinomycetota</taxon>
        <taxon>Actinomycetes</taxon>
        <taxon>Kitasatosporales</taxon>
        <taxon>Streptomycetaceae</taxon>
        <taxon>Streptomyces</taxon>
    </lineage>
</organism>
<evidence type="ECO:0000256" key="7">
    <source>
        <dbReference type="ARBA" id="ARBA00023264"/>
    </source>
</evidence>
<dbReference type="Gene3D" id="1.10.1040.10">
    <property type="entry name" value="N-(1-d-carboxylethyl)-l-norvaline Dehydrogenase, domain 2"/>
    <property type="match status" value="1"/>
</dbReference>
<feature type="binding site" evidence="8">
    <location>
        <position position="33"/>
    </location>
    <ligand>
        <name>NADPH</name>
        <dbReference type="ChEBI" id="CHEBI:57783"/>
    </ligand>
</feature>
<feature type="binding site" evidence="8">
    <location>
        <position position="49"/>
    </location>
    <ligand>
        <name>NADPH</name>
        <dbReference type="ChEBI" id="CHEBI:57783"/>
    </ligand>
</feature>
<feature type="binding site" evidence="8">
    <location>
        <position position="106"/>
    </location>
    <ligand>
        <name>sn-glycerol 3-phosphate</name>
        <dbReference type="ChEBI" id="CHEBI:57597"/>
    </ligand>
</feature>
<feature type="binding site" evidence="8">
    <location>
        <position position="255"/>
    </location>
    <ligand>
        <name>sn-glycerol 3-phosphate</name>
        <dbReference type="ChEBI" id="CHEBI:57597"/>
    </ligand>
</feature>
<keyword evidence="8" id="KW-0547">Nucleotide-binding</keyword>
<comment type="catalytic activity">
    <reaction evidence="8 10">
        <text>sn-glycerol 3-phosphate + NADP(+) = dihydroxyacetone phosphate + NADPH + H(+)</text>
        <dbReference type="Rhea" id="RHEA:11096"/>
        <dbReference type="ChEBI" id="CHEBI:15378"/>
        <dbReference type="ChEBI" id="CHEBI:57597"/>
        <dbReference type="ChEBI" id="CHEBI:57642"/>
        <dbReference type="ChEBI" id="CHEBI:57783"/>
        <dbReference type="ChEBI" id="CHEBI:58349"/>
        <dbReference type="EC" id="1.1.1.94"/>
    </reaction>
</comment>
<keyword evidence="2 8" id="KW-0444">Lipid biosynthesis</keyword>
<keyword evidence="8" id="KW-0521">NADP</keyword>
<gene>
    <name evidence="8" type="primary">gpsA</name>
    <name evidence="13" type="ORF">GL263_16875</name>
</gene>
<keyword evidence="5 8" id="KW-0443">Lipid metabolism</keyword>
<dbReference type="NCBIfam" id="NF000942">
    <property type="entry name" value="PRK00094.1-4"/>
    <property type="match status" value="1"/>
</dbReference>
<dbReference type="InterPro" id="IPR006109">
    <property type="entry name" value="G3P_DH_NAD-dep_C"/>
</dbReference>
<dbReference type="InterPro" id="IPR013328">
    <property type="entry name" value="6PGD_dom2"/>
</dbReference>
<feature type="binding site" evidence="8">
    <location>
        <position position="106"/>
    </location>
    <ligand>
        <name>NADPH</name>
        <dbReference type="ChEBI" id="CHEBI:57783"/>
    </ligand>
</feature>
<dbReference type="PIRSF" id="PIRSF000114">
    <property type="entry name" value="Glycerol-3-P_dh"/>
    <property type="match status" value="1"/>
</dbReference>
<feature type="binding site" evidence="8">
    <location>
        <position position="256"/>
    </location>
    <ligand>
        <name>sn-glycerol 3-phosphate</name>
        <dbReference type="ChEBI" id="CHEBI:57597"/>
    </ligand>
</feature>
<keyword evidence="7 8" id="KW-1208">Phospholipid metabolism</keyword>
<dbReference type="Proteomes" id="UP000766698">
    <property type="component" value="Unassembled WGS sequence"/>
</dbReference>
<evidence type="ECO:0000256" key="9">
    <source>
        <dbReference type="RuleBase" id="RU000437"/>
    </source>
</evidence>
<comment type="pathway">
    <text evidence="8">Membrane lipid metabolism; glycerophospholipid metabolism.</text>
</comment>
<feature type="binding site" evidence="8">
    <location>
        <position position="140"/>
    </location>
    <ligand>
        <name>NADPH</name>
        <dbReference type="ChEBI" id="CHEBI:57783"/>
    </ligand>
</feature>
<evidence type="ECO:0000256" key="10">
    <source>
        <dbReference type="RuleBase" id="RU000439"/>
    </source>
</evidence>
<dbReference type="Pfam" id="PF01210">
    <property type="entry name" value="NAD_Gly3P_dh_N"/>
    <property type="match status" value="1"/>
</dbReference>
<feature type="binding site" evidence="8">
    <location>
        <position position="12"/>
    </location>
    <ligand>
        <name>NADPH</name>
        <dbReference type="ChEBI" id="CHEBI:57783"/>
    </ligand>
</feature>
<dbReference type="SUPFAM" id="SSF51735">
    <property type="entry name" value="NAD(P)-binding Rossmann-fold domains"/>
    <property type="match status" value="1"/>
</dbReference>
<keyword evidence="8" id="KW-0963">Cytoplasm</keyword>
<keyword evidence="4 8" id="KW-0520">NAD</keyword>
<accession>A0ABR6EIQ5</accession>
<comment type="caution">
    <text evidence="13">The sequence shown here is derived from an EMBL/GenBank/DDBJ whole genome shotgun (WGS) entry which is preliminary data.</text>
</comment>
<dbReference type="Pfam" id="PF07479">
    <property type="entry name" value="NAD_Gly3P_dh_C"/>
    <property type="match status" value="1"/>
</dbReference>
<comment type="similarity">
    <text evidence="1 8 9">Belongs to the NAD-dependent glycerol-3-phosphate dehydrogenase family.</text>
</comment>
<proteinExistence type="inferred from homology"/>
<comment type="subcellular location">
    <subcellularLocation>
        <location evidence="8">Cytoplasm</location>
    </subcellularLocation>
</comment>
<dbReference type="PRINTS" id="PR00077">
    <property type="entry name" value="GPDHDRGNASE"/>
</dbReference>
<dbReference type="HAMAP" id="MF_00394">
    <property type="entry name" value="NAD_Glyc3P_dehydrog"/>
    <property type="match status" value="1"/>
</dbReference>
<comment type="catalytic activity">
    <reaction evidence="8">
        <text>sn-glycerol 3-phosphate + NAD(+) = dihydroxyacetone phosphate + NADH + H(+)</text>
        <dbReference type="Rhea" id="RHEA:11092"/>
        <dbReference type="ChEBI" id="CHEBI:15378"/>
        <dbReference type="ChEBI" id="CHEBI:57540"/>
        <dbReference type="ChEBI" id="CHEBI:57597"/>
        <dbReference type="ChEBI" id="CHEBI:57642"/>
        <dbReference type="ChEBI" id="CHEBI:57945"/>
        <dbReference type="EC" id="1.1.1.94"/>
    </reaction>
</comment>